<dbReference type="EMBL" id="CATQJA010002662">
    <property type="protein sequence ID" value="CAJ0581027.1"/>
    <property type="molecule type" value="Genomic_DNA"/>
</dbReference>
<dbReference type="InterPro" id="IPR052961">
    <property type="entry name" value="Oxido-Kinase-like_Enzymes"/>
</dbReference>
<feature type="domain" description="CHK kinase-like" evidence="1">
    <location>
        <begin position="150"/>
        <end position="336"/>
    </location>
</feature>
<dbReference type="SUPFAM" id="SSF56112">
    <property type="entry name" value="Protein kinase-like (PK-like)"/>
    <property type="match status" value="1"/>
</dbReference>
<evidence type="ECO:0000313" key="3">
    <source>
        <dbReference type="Proteomes" id="UP001177023"/>
    </source>
</evidence>
<evidence type="ECO:0000313" key="2">
    <source>
        <dbReference type="EMBL" id="CAJ0581027.1"/>
    </source>
</evidence>
<protein>
    <recommendedName>
        <fullName evidence="1">CHK kinase-like domain-containing protein</fullName>
    </recommendedName>
</protein>
<dbReference type="InterPro" id="IPR011009">
    <property type="entry name" value="Kinase-like_dom_sf"/>
</dbReference>
<dbReference type="PANTHER" id="PTHR23020">
    <property type="entry name" value="UNCHARACTERIZED NUCLEAR HORMONE RECEPTOR-RELATED"/>
    <property type="match status" value="1"/>
</dbReference>
<comment type="caution">
    <text evidence="2">The sequence shown here is derived from an EMBL/GenBank/DDBJ whole genome shotgun (WGS) entry which is preliminary data.</text>
</comment>
<organism evidence="2 3">
    <name type="scientific">Mesorhabditis spiculigera</name>
    <dbReference type="NCBI Taxonomy" id="96644"/>
    <lineage>
        <taxon>Eukaryota</taxon>
        <taxon>Metazoa</taxon>
        <taxon>Ecdysozoa</taxon>
        <taxon>Nematoda</taxon>
        <taxon>Chromadorea</taxon>
        <taxon>Rhabditida</taxon>
        <taxon>Rhabditina</taxon>
        <taxon>Rhabditomorpha</taxon>
        <taxon>Rhabditoidea</taxon>
        <taxon>Rhabditidae</taxon>
        <taxon>Mesorhabditinae</taxon>
        <taxon>Mesorhabditis</taxon>
    </lineage>
</organism>
<dbReference type="PANTHER" id="PTHR23020:SF15">
    <property type="entry name" value="CHK KINASE-LIKE DOMAIN-CONTAINING PROTEIN"/>
    <property type="match status" value="1"/>
</dbReference>
<dbReference type="InterPro" id="IPR012877">
    <property type="entry name" value="Dhs-27"/>
</dbReference>
<proteinExistence type="predicted"/>
<reference evidence="2" key="1">
    <citation type="submission" date="2023-06" db="EMBL/GenBank/DDBJ databases">
        <authorList>
            <person name="Delattre M."/>
        </authorList>
    </citation>
    <scope>NUCLEOTIDE SEQUENCE</scope>
    <source>
        <strain evidence="2">AF72</strain>
    </source>
</reference>
<dbReference type="Pfam" id="PF07914">
    <property type="entry name" value="DUF1679"/>
    <property type="match status" value="1"/>
</dbReference>
<dbReference type="AlphaFoldDB" id="A0AA36G697"/>
<name>A0AA36G697_9BILA</name>
<dbReference type="Proteomes" id="UP001177023">
    <property type="component" value="Unassembled WGS sequence"/>
</dbReference>
<feature type="non-terminal residue" evidence="2">
    <location>
        <position position="1"/>
    </location>
</feature>
<evidence type="ECO:0000259" key="1">
    <source>
        <dbReference type="SMART" id="SM00587"/>
    </source>
</evidence>
<keyword evidence="3" id="KW-1185">Reference proteome</keyword>
<accession>A0AA36G697</accession>
<sequence length="408" mass="47065">MATESEATGPVVNPELVGGTPIKWAVLEKDLQEHFGTDAKFGEHRSATKFGENQGYVSQIFLAEFDWQSGGDLPKKAIVKITETENLRYICEHVFKTDYDVMRQQVIKIHNNEYNMYKMMRDDWKCDQQLKMPALYCGREYGRDEVEAGYLALEFVDNAIPRHMYHNVQPDSCEDVLRIIAAMGSHSLKHQETVEKLKNEFVMDMFKDVFDLEKTKAGLPVLVGMFPELASDQEFIESKMEAFVGMDSYYKVLNETCPVKMLVHGDLWSANILWEQDKDGIYRIKKLIDWQISYAGNPVADLNRFLNAALDGEEKVRERERLFKVYYDALVNECQGEVDIPFTLEMLNEGYERLLPVLTFSVLPAFANLGAMVLQTVPESERGAADKNMKGKMWTQIKESVEYLRKWY</sequence>
<dbReference type="InterPro" id="IPR015897">
    <property type="entry name" value="CHK_kinase-like"/>
</dbReference>
<dbReference type="SMART" id="SM00587">
    <property type="entry name" value="CHK"/>
    <property type="match status" value="1"/>
</dbReference>
<dbReference type="Gene3D" id="3.90.1200.10">
    <property type="match status" value="1"/>
</dbReference>
<gene>
    <name evidence="2" type="ORF">MSPICULIGERA_LOCUS19196</name>
</gene>